<dbReference type="Pfam" id="PF16261">
    <property type="entry name" value="DUF4915"/>
    <property type="match status" value="1"/>
</dbReference>
<comment type="caution">
    <text evidence="2">The sequence shown here is derived from an EMBL/GenBank/DDBJ whole genome shotgun (WGS) entry which is preliminary data.</text>
</comment>
<sequence length="248" mass="28496">PGVYSLGLDYYKDHFYCVGSSSKSLHKLDSNWKVVKKVIITDLDAHGVDCFDDKVVVTNPSGIHMEIFDTDLNLLEHIPIPLYEKAIHDNVFRHHINCAQMDSNKSIYYSVTFMPQTDSPYHINRRDDGHIMKIVDGQHISVVSGLYLPHSLQIKDDYLYVCNKKEYSVDKYTLDGELVSSTGPLLDGWIRGLCPLDDDIWLVGLNSARCDSLPIDRKKVGILVLKEYDDRWKSLINLIYHFQKYLIS</sequence>
<protein>
    <recommendedName>
        <fullName evidence="1">Conserved hypothetical protein CHP03032 domain-containing protein</fullName>
    </recommendedName>
</protein>
<proteinExistence type="predicted"/>
<dbReference type="InterPro" id="IPR017481">
    <property type="entry name" value="CHP03032"/>
</dbReference>
<gene>
    <name evidence="2" type="ORF">LCGC14_2295230</name>
</gene>
<feature type="non-terminal residue" evidence="2">
    <location>
        <position position="1"/>
    </location>
</feature>
<dbReference type="SUPFAM" id="SSF63825">
    <property type="entry name" value="YWTD domain"/>
    <property type="match status" value="1"/>
</dbReference>
<evidence type="ECO:0000259" key="1">
    <source>
        <dbReference type="Pfam" id="PF16261"/>
    </source>
</evidence>
<dbReference type="EMBL" id="LAZR01032243">
    <property type="protein sequence ID" value="KKL51462.1"/>
    <property type="molecule type" value="Genomic_DNA"/>
</dbReference>
<feature type="domain" description="Conserved hypothetical protein CHP03032" evidence="1">
    <location>
        <begin position="32"/>
        <end position="210"/>
    </location>
</feature>
<accession>A0A0F9FK65</accession>
<organism evidence="2">
    <name type="scientific">marine sediment metagenome</name>
    <dbReference type="NCBI Taxonomy" id="412755"/>
    <lineage>
        <taxon>unclassified sequences</taxon>
        <taxon>metagenomes</taxon>
        <taxon>ecological metagenomes</taxon>
    </lineage>
</organism>
<name>A0A0F9FK65_9ZZZZ</name>
<dbReference type="AlphaFoldDB" id="A0A0F9FK65"/>
<evidence type="ECO:0000313" key="2">
    <source>
        <dbReference type="EMBL" id="KKL51462.1"/>
    </source>
</evidence>
<reference evidence="2" key="1">
    <citation type="journal article" date="2015" name="Nature">
        <title>Complex archaea that bridge the gap between prokaryotes and eukaryotes.</title>
        <authorList>
            <person name="Spang A."/>
            <person name="Saw J.H."/>
            <person name="Jorgensen S.L."/>
            <person name="Zaremba-Niedzwiedzka K."/>
            <person name="Martijn J."/>
            <person name="Lind A.E."/>
            <person name="van Eijk R."/>
            <person name="Schleper C."/>
            <person name="Guy L."/>
            <person name="Ettema T.J."/>
        </authorList>
    </citation>
    <scope>NUCLEOTIDE SEQUENCE</scope>
</reference>